<keyword evidence="2" id="KW-0378">Hydrolase</keyword>
<dbReference type="GO" id="GO:0097176">
    <property type="term" value="P:epoxide metabolic process"/>
    <property type="evidence" value="ECO:0007669"/>
    <property type="project" value="TreeGrafter"/>
</dbReference>
<evidence type="ECO:0000259" key="4">
    <source>
        <dbReference type="Pfam" id="PF06441"/>
    </source>
</evidence>
<evidence type="ECO:0000259" key="3">
    <source>
        <dbReference type="Pfam" id="PF00561"/>
    </source>
</evidence>
<dbReference type="SUPFAM" id="SSF53474">
    <property type="entry name" value="alpha/beta-Hydrolases"/>
    <property type="match status" value="1"/>
</dbReference>
<dbReference type="Pfam" id="PF06441">
    <property type="entry name" value="EHN"/>
    <property type="match status" value="1"/>
</dbReference>
<dbReference type="PANTHER" id="PTHR21661">
    <property type="entry name" value="EPOXIDE HYDROLASE 1-RELATED"/>
    <property type="match status" value="1"/>
</dbReference>
<gene>
    <name evidence="5" type="ORF">FHL15_009174</name>
</gene>
<proteinExistence type="inferred from homology"/>
<feature type="domain" description="Epoxide hydrolase N-terminal" evidence="4">
    <location>
        <begin position="17"/>
        <end position="119"/>
    </location>
</feature>
<dbReference type="Pfam" id="PF00561">
    <property type="entry name" value="Abhydrolase_1"/>
    <property type="match status" value="1"/>
</dbReference>
<dbReference type="EMBL" id="VFLP01000061">
    <property type="protein sequence ID" value="TRX89902.1"/>
    <property type="molecule type" value="Genomic_DNA"/>
</dbReference>
<protein>
    <submittedName>
        <fullName evidence="5">Uncharacterized protein</fullName>
    </submittedName>
</protein>
<sequence length="372" mass="41932">MASKFGVIPDNTTTSPEPFTLHVAEEELVAFRDLLRLSKIGPPTWWNQQNDPQYGVSRQWLIEAKETWLNSFDWRKHENYINSFPNFKLPVSDPEAGRVDVHFAALFSAKKDAIPLLFLYTPETLPYHVIVPSLPDYGLSRSTSQQAEMTLTQAARIMNQLMLDLGFGQGYVVQGGDLGSMLSRIMSVEYESCKAFHVNMLVADPALEAPSLDLLSSEESQIVQRTETWRQTGLAYALEHGTRPATVGLAISASPLAMLAWIGEKLLEWTDPRHQFSLDTILGMVSLYWFTETFPRSLYHATLVKNLFAGKPHPTSMKKPLGYSLFAHDLCVLPKPWAEKIYPNLTLFKIHSELLPIFIDRVQAYAVAKCGN</sequence>
<accession>A0A553HPM3</accession>
<dbReference type="PIRSF" id="PIRSF001112">
    <property type="entry name" value="Epoxide_hydrolase"/>
    <property type="match status" value="1"/>
</dbReference>
<dbReference type="Proteomes" id="UP000319160">
    <property type="component" value="Unassembled WGS sequence"/>
</dbReference>
<keyword evidence="6" id="KW-1185">Reference proteome</keyword>
<dbReference type="InterPro" id="IPR010497">
    <property type="entry name" value="Epoxide_hydro_N"/>
</dbReference>
<comment type="similarity">
    <text evidence="1">Belongs to the peptidase S33 family.</text>
</comment>
<dbReference type="GO" id="GO:0004301">
    <property type="term" value="F:epoxide hydrolase activity"/>
    <property type="evidence" value="ECO:0007669"/>
    <property type="project" value="TreeGrafter"/>
</dbReference>
<feature type="domain" description="AB hydrolase-1" evidence="3">
    <location>
        <begin position="127"/>
        <end position="206"/>
    </location>
</feature>
<name>A0A553HPM3_9PEZI</name>
<dbReference type="InterPro" id="IPR016292">
    <property type="entry name" value="Epoxide_hydrolase"/>
</dbReference>
<evidence type="ECO:0000256" key="2">
    <source>
        <dbReference type="ARBA" id="ARBA00022801"/>
    </source>
</evidence>
<evidence type="ECO:0000313" key="6">
    <source>
        <dbReference type="Proteomes" id="UP000319160"/>
    </source>
</evidence>
<dbReference type="InterPro" id="IPR029058">
    <property type="entry name" value="AB_hydrolase_fold"/>
</dbReference>
<dbReference type="STRING" id="2512241.A0A553HPM3"/>
<dbReference type="OrthoDB" id="7130006at2759"/>
<dbReference type="Gene3D" id="3.40.50.1820">
    <property type="entry name" value="alpha/beta hydrolase"/>
    <property type="match status" value="1"/>
</dbReference>
<organism evidence="5 6">
    <name type="scientific">Xylaria flabelliformis</name>
    <dbReference type="NCBI Taxonomy" id="2512241"/>
    <lineage>
        <taxon>Eukaryota</taxon>
        <taxon>Fungi</taxon>
        <taxon>Dikarya</taxon>
        <taxon>Ascomycota</taxon>
        <taxon>Pezizomycotina</taxon>
        <taxon>Sordariomycetes</taxon>
        <taxon>Xylariomycetidae</taxon>
        <taxon>Xylariales</taxon>
        <taxon>Xylariaceae</taxon>
        <taxon>Xylaria</taxon>
    </lineage>
</organism>
<evidence type="ECO:0000313" key="5">
    <source>
        <dbReference type="EMBL" id="TRX89902.1"/>
    </source>
</evidence>
<reference evidence="6" key="1">
    <citation type="submission" date="2019-06" db="EMBL/GenBank/DDBJ databases">
        <title>Draft genome sequence of the griseofulvin-producing fungus Xylaria cubensis strain G536.</title>
        <authorList>
            <person name="Mead M.E."/>
            <person name="Raja H.A."/>
            <person name="Steenwyk J.L."/>
            <person name="Knowles S.L."/>
            <person name="Oberlies N.H."/>
            <person name="Rokas A."/>
        </authorList>
    </citation>
    <scope>NUCLEOTIDE SEQUENCE [LARGE SCALE GENOMIC DNA]</scope>
    <source>
        <strain evidence="6">G536</strain>
    </source>
</reference>
<dbReference type="AlphaFoldDB" id="A0A553HPM3"/>
<comment type="caution">
    <text evidence="5">The sequence shown here is derived from an EMBL/GenBank/DDBJ whole genome shotgun (WGS) entry which is preliminary data.</text>
</comment>
<dbReference type="PANTHER" id="PTHR21661:SF39">
    <property type="entry name" value="HYDROLASE, PUTATIVE (AFU_ORTHOLOGUE AFUA_3G08960)-RELATED"/>
    <property type="match status" value="1"/>
</dbReference>
<evidence type="ECO:0000256" key="1">
    <source>
        <dbReference type="ARBA" id="ARBA00010088"/>
    </source>
</evidence>
<dbReference type="InterPro" id="IPR000073">
    <property type="entry name" value="AB_hydrolase_1"/>
</dbReference>